<dbReference type="OrthoDB" id="2757774at2759"/>
<organism evidence="1 2">
    <name type="scientific">Lentinus brumalis</name>
    <dbReference type="NCBI Taxonomy" id="2498619"/>
    <lineage>
        <taxon>Eukaryota</taxon>
        <taxon>Fungi</taxon>
        <taxon>Dikarya</taxon>
        <taxon>Basidiomycota</taxon>
        <taxon>Agaricomycotina</taxon>
        <taxon>Agaricomycetes</taxon>
        <taxon>Polyporales</taxon>
        <taxon>Polyporaceae</taxon>
        <taxon>Lentinus</taxon>
    </lineage>
</organism>
<dbReference type="Gene3D" id="3.80.10.10">
    <property type="entry name" value="Ribonuclease Inhibitor"/>
    <property type="match status" value="1"/>
</dbReference>
<name>A0A371CVX3_9APHY</name>
<dbReference type="EMBL" id="KZ857450">
    <property type="protein sequence ID" value="RDX44426.1"/>
    <property type="molecule type" value="Genomic_DNA"/>
</dbReference>
<evidence type="ECO:0000313" key="1">
    <source>
        <dbReference type="EMBL" id="RDX44426.1"/>
    </source>
</evidence>
<dbReference type="Proteomes" id="UP000256964">
    <property type="component" value="Unassembled WGS sequence"/>
</dbReference>
<gene>
    <name evidence="1" type="ORF">OH76DRAFT_1409146</name>
</gene>
<evidence type="ECO:0008006" key="3">
    <source>
        <dbReference type="Google" id="ProtNLM"/>
    </source>
</evidence>
<dbReference type="InterPro" id="IPR032675">
    <property type="entry name" value="LRR_dom_sf"/>
</dbReference>
<accession>A0A371CVX3</accession>
<keyword evidence="2" id="KW-1185">Reference proteome</keyword>
<proteinExistence type="predicted"/>
<dbReference type="AlphaFoldDB" id="A0A371CVX3"/>
<protein>
    <recommendedName>
        <fullName evidence="3">F-box domain-containing protein</fullName>
    </recommendedName>
</protein>
<sequence>MSLSLQTQVTHIPFDILDVVLDRVEHTPDLLSWSLTCSSLRSAALKRLLGRRITLRIMKGKDSVRSLHTCIWADRNSPRVQYIRAMEIRFSSALGEDELPESQHAETARLVHDILTHATNLSSLTLPMYRYSLSEHPTISAALANLSNLCELSISGQTSSPQELVRSMRSPLRSLTTDFITRGEEILWTPRIYHQFIGHLATTLEVLTLSHLSLNDDSPSKAIRYESLRSLSINIDSTPLLEQLLDWAPAISVLNAPEGCFRLIESEYGDIRSRNLAIQAARGSWKGLRRLVSNPAMLYMLALSCPIQHLVVSSCHARNKIYITEALRGNPVPRLSLTILLKEGLSVFYGLLPPDVQSSLTHLTLCMVSSIGDGHLFHHDPAEITPAAHMEWSTLFDTLLRTLQPLRLTHLRIVVHCDVLLDAKSPIPFSDDFVDAVRHLNLDMVADTLYRALPSLEFVVLTASLDVAEHNWRWKLESWFVTRGWRRTTADAAGADGVAAQRELRREAVDEIIKSEDLWFSKLHYMDSLL</sequence>
<evidence type="ECO:0000313" key="2">
    <source>
        <dbReference type="Proteomes" id="UP000256964"/>
    </source>
</evidence>
<reference evidence="1 2" key="1">
    <citation type="journal article" date="2018" name="Biotechnol. Biofuels">
        <title>Integrative visual omics of the white-rot fungus Polyporus brumalis exposes the biotechnological potential of its oxidative enzymes for delignifying raw plant biomass.</title>
        <authorList>
            <person name="Miyauchi S."/>
            <person name="Rancon A."/>
            <person name="Drula E."/>
            <person name="Hage H."/>
            <person name="Chaduli D."/>
            <person name="Favel A."/>
            <person name="Grisel S."/>
            <person name="Henrissat B."/>
            <person name="Herpoel-Gimbert I."/>
            <person name="Ruiz-Duenas F.J."/>
            <person name="Chevret D."/>
            <person name="Hainaut M."/>
            <person name="Lin J."/>
            <person name="Wang M."/>
            <person name="Pangilinan J."/>
            <person name="Lipzen A."/>
            <person name="Lesage-Meessen L."/>
            <person name="Navarro D."/>
            <person name="Riley R."/>
            <person name="Grigoriev I.V."/>
            <person name="Zhou S."/>
            <person name="Raouche S."/>
            <person name="Rosso M.N."/>
        </authorList>
    </citation>
    <scope>NUCLEOTIDE SEQUENCE [LARGE SCALE GENOMIC DNA]</scope>
    <source>
        <strain evidence="1 2">BRFM 1820</strain>
    </source>
</reference>